<evidence type="ECO:0000256" key="2">
    <source>
        <dbReference type="SAM" id="Phobius"/>
    </source>
</evidence>
<comment type="caution">
    <text evidence="3">The sequence shown here is derived from an EMBL/GenBank/DDBJ whole genome shotgun (WGS) entry which is preliminary data.</text>
</comment>
<feature type="compositionally biased region" description="Low complexity" evidence="1">
    <location>
        <begin position="150"/>
        <end position="168"/>
    </location>
</feature>
<feature type="transmembrane region" description="Helical" evidence="2">
    <location>
        <begin position="175"/>
        <end position="196"/>
    </location>
</feature>
<gene>
    <name evidence="3" type="ORF">FGW20_13015</name>
</gene>
<evidence type="ECO:0000313" key="4">
    <source>
        <dbReference type="Proteomes" id="UP001168423"/>
    </source>
</evidence>
<evidence type="ECO:0008006" key="5">
    <source>
        <dbReference type="Google" id="ProtNLM"/>
    </source>
</evidence>
<dbReference type="EMBL" id="VCYI01000024">
    <property type="protein sequence ID" value="MDN7013927.1"/>
    <property type="molecule type" value="Genomic_DNA"/>
</dbReference>
<feature type="region of interest" description="Disordered" evidence="1">
    <location>
        <begin position="142"/>
        <end position="173"/>
    </location>
</feature>
<sequence length="198" mass="20320">MAMNRISVRILAITGALLLLALAAVPEVLAVAVYPGSELTLTGTSTGSDTVYLFVTGPNLPAAGGRLDDPHTAVRSGDGGSFTRVTVGADDRWTYRWRTGEAGLDPGTYTVYAVEAPVDRRNLSGHGYTTIPVTFGVPQRTPATGTAVSATSPAETETPTATVPATTPDPEPTSAAPPLAVLMTAGAAVAAAIIFLRR</sequence>
<name>A0ABT8M5R1_9EURY</name>
<accession>A0ABT8M5R1</accession>
<protein>
    <recommendedName>
        <fullName evidence="5">PGF-CTERM sorting domain-containing protein</fullName>
    </recommendedName>
</protein>
<keyword evidence="2" id="KW-1133">Transmembrane helix</keyword>
<evidence type="ECO:0000256" key="1">
    <source>
        <dbReference type="SAM" id="MobiDB-lite"/>
    </source>
</evidence>
<organism evidence="3 4">
    <name type="scientific">Methanoculleus methanifontis</name>
    <dbReference type="NCBI Taxonomy" id="2584086"/>
    <lineage>
        <taxon>Archaea</taxon>
        <taxon>Methanobacteriati</taxon>
        <taxon>Methanobacteriota</taxon>
        <taxon>Stenosarchaea group</taxon>
        <taxon>Methanomicrobia</taxon>
        <taxon>Methanomicrobiales</taxon>
        <taxon>Methanomicrobiaceae</taxon>
        <taxon>Methanoculleus</taxon>
    </lineage>
</organism>
<keyword evidence="2" id="KW-0812">Transmembrane</keyword>
<dbReference type="Proteomes" id="UP001168423">
    <property type="component" value="Unassembled WGS sequence"/>
</dbReference>
<keyword evidence="2" id="KW-0472">Membrane</keyword>
<keyword evidence="4" id="KW-1185">Reference proteome</keyword>
<proteinExistence type="predicted"/>
<reference evidence="3" key="1">
    <citation type="submission" date="2019-05" db="EMBL/GenBank/DDBJ databases">
        <title>Isolation and characterization of methanogens from the cold seep sediment at Four-Way Closure Ridge.</title>
        <authorList>
            <person name="You Y.-T."/>
            <person name="Chen S.-C."/>
            <person name="Zhang W.-L."/>
            <person name="Lai M.-C."/>
        </authorList>
    </citation>
    <scope>NUCLEOTIDE SEQUENCE</scope>
    <source>
        <strain evidence="3">FWC-SCC3</strain>
    </source>
</reference>
<evidence type="ECO:0000313" key="3">
    <source>
        <dbReference type="EMBL" id="MDN7013927.1"/>
    </source>
</evidence>